<dbReference type="InterPro" id="IPR049449">
    <property type="entry name" value="TesB_ACOT8-like_N"/>
</dbReference>
<dbReference type="InterPro" id="IPR049450">
    <property type="entry name" value="ACOT8-like_C"/>
</dbReference>
<dbReference type="InterPro" id="IPR029069">
    <property type="entry name" value="HotDog_dom_sf"/>
</dbReference>
<evidence type="ECO:0000313" key="3">
    <source>
        <dbReference type="EMBL" id="PQM27622.1"/>
    </source>
</evidence>
<gene>
    <name evidence="3" type="ORF">CVO77_03340</name>
</gene>
<dbReference type="Proteomes" id="UP000238954">
    <property type="component" value="Chromosome"/>
</dbReference>
<dbReference type="Gene3D" id="2.40.160.210">
    <property type="entry name" value="Acyl-CoA thioesterase, double hotdog domain"/>
    <property type="match status" value="1"/>
</dbReference>
<reference evidence="4" key="1">
    <citation type="submission" date="2017-11" db="EMBL/GenBank/DDBJ databases">
        <title>The complete genome sequence of Sphingopyxis pomeranensis sp. nov. strain WS5A3p.</title>
        <authorList>
            <person name="Kaminski M.A."/>
        </authorList>
    </citation>
    <scope>NUCLEOTIDE SEQUENCE [LARGE SCALE GENOMIC DNA]</scope>
    <source>
        <strain evidence="4">WS5A3p</strain>
    </source>
</reference>
<comment type="caution">
    <text evidence="3">The sequence shown here is derived from an EMBL/GenBank/DDBJ whole genome shotgun (WGS) entry which is preliminary data.</text>
</comment>
<dbReference type="InterPro" id="IPR042171">
    <property type="entry name" value="Acyl-CoA_hotdog"/>
</dbReference>
<proteinExistence type="predicted"/>
<protein>
    <submittedName>
        <fullName evidence="3">Thioesterase family protein</fullName>
    </submittedName>
</protein>
<name>A0A2S8B5E1_9SPHN</name>
<dbReference type="AlphaFoldDB" id="A0A2S8B5E1"/>
<keyword evidence="4" id="KW-1185">Reference proteome</keyword>
<dbReference type="OrthoDB" id="1413770at2"/>
<evidence type="ECO:0000313" key="4">
    <source>
        <dbReference type="Proteomes" id="UP000238954"/>
    </source>
</evidence>
<accession>A0A2S8B5E1</accession>
<evidence type="ECO:0000259" key="2">
    <source>
        <dbReference type="Pfam" id="PF20789"/>
    </source>
</evidence>
<dbReference type="SUPFAM" id="SSF54637">
    <property type="entry name" value="Thioesterase/thiol ester dehydrase-isomerase"/>
    <property type="match status" value="2"/>
</dbReference>
<feature type="domain" description="Acyl-CoA thioesterase-like N-terminal HotDog" evidence="1">
    <location>
        <begin position="31"/>
        <end position="112"/>
    </location>
</feature>
<feature type="domain" description="Acyl-CoA thioesterase-like C-terminal" evidence="2">
    <location>
        <begin position="137"/>
        <end position="271"/>
    </location>
</feature>
<organism evidence="3 4">
    <name type="scientific">Sphingopyxis lindanitolerans</name>
    <dbReference type="NCBI Taxonomy" id="2054227"/>
    <lineage>
        <taxon>Bacteria</taxon>
        <taxon>Pseudomonadati</taxon>
        <taxon>Pseudomonadota</taxon>
        <taxon>Alphaproteobacteria</taxon>
        <taxon>Sphingomonadales</taxon>
        <taxon>Sphingomonadaceae</taxon>
        <taxon>Sphingopyxis</taxon>
    </lineage>
</organism>
<evidence type="ECO:0000259" key="1">
    <source>
        <dbReference type="Pfam" id="PF13622"/>
    </source>
</evidence>
<dbReference type="RefSeq" id="WP_105997883.1">
    <property type="nucleotide sequence ID" value="NZ_CM009578.1"/>
</dbReference>
<dbReference type="Pfam" id="PF13622">
    <property type="entry name" value="4HBT_3"/>
    <property type="match status" value="1"/>
</dbReference>
<sequence length="279" mass="29939">MSHHPPSETPTLPTAVFVQQDDQWHPTILSRGPWYPGAQHGGAPAALFAHLAEAALSDTEWQLSRLSVELIKPVPVSPLTVRQDVHPGRSTTRITIDLFAEGGLLVARAHALLVRGQPFTPPPELPGWSPSRLLPPPEQCNEPLHIPGMPRSDSFFYTAMEHRIAQGDAAQPGPAAVWFRLAVPLISGQPTSPAMRAAAAADFGSGVSWVLSAEEYLFANADLSLHLHRPAEGEWIGLLAETQAHGGGVGTALTRLYDAHGPIGVATQTLVLRERAPSR</sequence>
<dbReference type="EMBL" id="PHFW01000002">
    <property type="protein sequence ID" value="PQM27622.1"/>
    <property type="molecule type" value="Genomic_DNA"/>
</dbReference>
<dbReference type="Pfam" id="PF20789">
    <property type="entry name" value="4HBT_3C"/>
    <property type="match status" value="1"/>
</dbReference>